<dbReference type="Proteomes" id="UP001303324">
    <property type="component" value="Chromosome"/>
</dbReference>
<protein>
    <submittedName>
        <fullName evidence="2">Nucleotidyltransferase domain-containing protein</fullName>
        <ecNumber evidence="2">2.7.7.-</ecNumber>
    </submittedName>
</protein>
<dbReference type="RefSeq" id="WP_311075697.1">
    <property type="nucleotide sequence ID" value="NZ_CP134494.1"/>
</dbReference>
<accession>A0ABY9VLA7</accession>
<evidence type="ECO:0000313" key="2">
    <source>
        <dbReference type="EMBL" id="WNF24746.1"/>
    </source>
</evidence>
<dbReference type="SUPFAM" id="SSF81301">
    <property type="entry name" value="Nucleotidyltransferase"/>
    <property type="match status" value="1"/>
</dbReference>
<keyword evidence="2" id="KW-0808">Transferase</keyword>
<organism evidence="2 3">
    <name type="scientific">Mesobacillus jeotgali</name>
    <dbReference type="NCBI Taxonomy" id="129985"/>
    <lineage>
        <taxon>Bacteria</taxon>
        <taxon>Bacillati</taxon>
        <taxon>Bacillota</taxon>
        <taxon>Bacilli</taxon>
        <taxon>Bacillales</taxon>
        <taxon>Bacillaceae</taxon>
        <taxon>Mesobacillus</taxon>
    </lineage>
</organism>
<dbReference type="InterPro" id="IPR041633">
    <property type="entry name" value="Polbeta"/>
</dbReference>
<evidence type="ECO:0000259" key="1">
    <source>
        <dbReference type="Pfam" id="PF18765"/>
    </source>
</evidence>
<dbReference type="GO" id="GO:0016779">
    <property type="term" value="F:nucleotidyltransferase activity"/>
    <property type="evidence" value="ECO:0007669"/>
    <property type="project" value="UniProtKB-KW"/>
</dbReference>
<dbReference type="CDD" id="cd05403">
    <property type="entry name" value="NT_KNTase_like"/>
    <property type="match status" value="1"/>
</dbReference>
<dbReference type="InterPro" id="IPR043519">
    <property type="entry name" value="NT_sf"/>
</dbReference>
<dbReference type="EMBL" id="CP134494">
    <property type="protein sequence ID" value="WNF24746.1"/>
    <property type="molecule type" value="Genomic_DNA"/>
</dbReference>
<sequence length="253" mass="28906">MMLVNDALQVLSNSLKQDKRVQAIFVKGSVGRGEQDEHSDLDLYCLVDEKDLDDFLQSRIGHLESYGKLLFHDDIFIVAPQILAVYEDMLHVDLFTVTVETFIEKDFFKVIYDPKDLLSKFMTTQNLRLSESEFQDAVDDIAWFLFQFKKMATRGNDLWSVNMLNHVMLNLSRVMLHKYNPGRAQLGLKTAAASLSEEVLKELSGIQEHITPSKHSIAAELLSGLMKRESGWILSEVANPDKIISLWNKVLDQ</sequence>
<dbReference type="Pfam" id="PF18765">
    <property type="entry name" value="Polbeta"/>
    <property type="match status" value="1"/>
</dbReference>
<evidence type="ECO:0000313" key="3">
    <source>
        <dbReference type="Proteomes" id="UP001303324"/>
    </source>
</evidence>
<feature type="domain" description="Polymerase beta nucleotidyltransferase" evidence="1">
    <location>
        <begin position="11"/>
        <end position="56"/>
    </location>
</feature>
<keyword evidence="2" id="KW-0548">Nucleotidyltransferase</keyword>
<reference evidence="2 3" key="1">
    <citation type="submission" date="2023-09" db="EMBL/GenBank/DDBJ databases">
        <title>Microbial mechanism of fulvic acid promoting antimony reduction mineralization in rice fields.</title>
        <authorList>
            <person name="Chen G."/>
            <person name="Lan J."/>
        </authorList>
    </citation>
    <scope>NUCLEOTIDE SEQUENCE [LARGE SCALE GENOMIC DNA]</scope>
    <source>
        <strain evidence="2 3">PS1</strain>
    </source>
</reference>
<keyword evidence="3" id="KW-1185">Reference proteome</keyword>
<name>A0ABY9VLA7_9BACI</name>
<dbReference type="Gene3D" id="3.30.460.10">
    <property type="entry name" value="Beta Polymerase, domain 2"/>
    <property type="match status" value="1"/>
</dbReference>
<gene>
    <name evidence="2" type="ORF">RH061_09765</name>
</gene>
<proteinExistence type="predicted"/>
<dbReference type="EC" id="2.7.7.-" evidence="2"/>